<feature type="compositionally biased region" description="Low complexity" evidence="9">
    <location>
        <begin position="53"/>
        <end position="73"/>
    </location>
</feature>
<keyword evidence="6" id="KW-0539">Nucleus</keyword>
<comment type="subcellular location">
    <subcellularLocation>
        <location evidence="1">Nucleus</location>
    </subcellularLocation>
</comment>
<evidence type="ECO:0000256" key="5">
    <source>
        <dbReference type="ARBA" id="ARBA00023163"/>
    </source>
</evidence>
<evidence type="ECO:0000256" key="3">
    <source>
        <dbReference type="ARBA" id="ARBA00017306"/>
    </source>
</evidence>
<evidence type="ECO:0000256" key="4">
    <source>
        <dbReference type="ARBA" id="ARBA00023015"/>
    </source>
</evidence>
<feature type="compositionally biased region" description="Low complexity" evidence="9">
    <location>
        <begin position="599"/>
        <end position="613"/>
    </location>
</feature>
<feature type="region of interest" description="Disordered" evidence="9">
    <location>
        <begin position="504"/>
        <end position="526"/>
    </location>
</feature>
<feature type="region of interest" description="Disordered" evidence="9">
    <location>
        <begin position="143"/>
        <end position="185"/>
    </location>
</feature>
<dbReference type="OrthoDB" id="21060at2759"/>
<gene>
    <name evidence="11" type="ORF">BCR34DRAFT_562242</name>
</gene>
<comment type="similarity">
    <text evidence="2">Belongs to the TAF4 family.</text>
</comment>
<accession>A0A1Y1ZT68</accession>
<feature type="compositionally biased region" description="Pro residues" evidence="9">
    <location>
        <begin position="18"/>
        <end position="40"/>
    </location>
</feature>
<keyword evidence="4" id="KW-0805">Transcription regulation</keyword>
<feature type="region of interest" description="Disordered" evidence="9">
    <location>
        <begin position="1"/>
        <end position="109"/>
    </location>
</feature>
<dbReference type="GO" id="GO:0003743">
    <property type="term" value="F:translation initiation factor activity"/>
    <property type="evidence" value="ECO:0007669"/>
    <property type="project" value="UniProtKB-KW"/>
</dbReference>
<feature type="compositionally biased region" description="Polar residues" evidence="9">
    <location>
        <begin position="143"/>
        <end position="162"/>
    </location>
</feature>
<feature type="region of interest" description="Disordered" evidence="9">
    <location>
        <begin position="576"/>
        <end position="613"/>
    </location>
</feature>
<evidence type="ECO:0000256" key="9">
    <source>
        <dbReference type="SAM" id="MobiDB-lite"/>
    </source>
</evidence>
<dbReference type="InterPro" id="IPR007900">
    <property type="entry name" value="TAF4_C"/>
</dbReference>
<protein>
    <recommendedName>
        <fullName evidence="3">Transcription initiation factor TFIID subunit 4</fullName>
    </recommendedName>
    <alternativeName>
        <fullName evidence="8">TBP-associated factor 4</fullName>
    </alternativeName>
</protein>
<evidence type="ECO:0000313" key="11">
    <source>
        <dbReference type="EMBL" id="ORY13431.1"/>
    </source>
</evidence>
<sequence length="613" mass="65510">MSPNLGGIPPAKRQRLSPNPPSPYPSPYPQSPYANSPPPQYMSRPGTPSMAHPQPSFSQPQPSFNQPQPYPQQHNMEQRPVHGSMPPPKVPYSKTQDTSELEKANPRDMDVNTISDILTGSGIDLRAEEENLLGNRYGNSFNSQTSSTLSPHGSFNQWSQASGHGAFQGNGPLSQAVSQEQQEEELKQKHIRAVRALAEHSQSPLSDPFLQANVVRRKVAERAYEHGISVNLEGLFDKIPQTPQNVTRTTIQGANGESVQRLEADSLLNREASFVEVLTLLTLAAEERIRTVLEDSLALSRGRRNTSHGVVPPSLVDLAATNGDVTATTAVPTNLSKTAWEAAPDSAISPMTVPPMKQLSAGRLPTPPTEAPPTPQPTISFPNHVALALKRRAAQDRKWEEERIAKRQKRLRASISTPADAAAAIPTISIPEKMTKKERDRIAKIGQTEEVLHRKANETASMALGKKKKYSWMTGGGGGGGGGGLGGGLGGGSGASTPRLNTAVGGAAGSASGTATPAQQPGPSIDRGLIARKRTFGDAIELGAIGKGIQVRDVIHVLELDGREKKTLVQILARLKNTENENENEGAPGSASARERTSRPSMSMSTSFSAGSR</sequence>
<evidence type="ECO:0000259" key="10">
    <source>
        <dbReference type="Pfam" id="PF05236"/>
    </source>
</evidence>
<feature type="domain" description="Transcription initiation factor TFIID component TAF4 C-terminal" evidence="10">
    <location>
        <begin position="276"/>
        <end position="567"/>
    </location>
</feature>
<keyword evidence="11" id="KW-0396">Initiation factor</keyword>
<evidence type="ECO:0000256" key="1">
    <source>
        <dbReference type="ARBA" id="ARBA00004123"/>
    </source>
</evidence>
<reference evidence="11 12" key="1">
    <citation type="submission" date="2016-07" db="EMBL/GenBank/DDBJ databases">
        <title>Pervasive Adenine N6-methylation of Active Genes in Fungi.</title>
        <authorList>
            <consortium name="DOE Joint Genome Institute"/>
            <person name="Mondo S.J."/>
            <person name="Dannebaum R.O."/>
            <person name="Kuo R.C."/>
            <person name="Labutti K."/>
            <person name="Haridas S."/>
            <person name="Kuo A."/>
            <person name="Salamov A."/>
            <person name="Ahrendt S.R."/>
            <person name="Lipzen A."/>
            <person name="Sullivan W."/>
            <person name="Andreopoulos W.B."/>
            <person name="Clum A."/>
            <person name="Lindquist E."/>
            <person name="Daum C."/>
            <person name="Ramamoorthy G.K."/>
            <person name="Gryganskyi A."/>
            <person name="Culley D."/>
            <person name="Magnuson J.K."/>
            <person name="James T.Y."/>
            <person name="O'Malley M.A."/>
            <person name="Stajich J.E."/>
            <person name="Spatafora J.W."/>
            <person name="Visel A."/>
            <person name="Grigoriev I.V."/>
        </authorList>
    </citation>
    <scope>NUCLEOTIDE SEQUENCE [LARGE SCALE GENOMIC DNA]</scope>
    <source>
        <strain evidence="11 12">CBS 115471</strain>
    </source>
</reference>
<dbReference type="STRING" id="1231657.A0A1Y1ZT68"/>
<dbReference type="AlphaFoldDB" id="A0A1Y1ZT68"/>
<keyword evidence="5" id="KW-0804">Transcription</keyword>
<comment type="function">
    <text evidence="7">Functions as a component of the DNA-binding general transcription factor complex TFIID. Binding of TFIID to a promoter (with or without TATA element) is the initial step in pre-initiation complex (PIC) formation. TFIID plays a key role in the regulation of gene expression by RNA polymerase II through different activities such as transcription activator interaction, core promoter recognition and selectivity, TFIIA and TFIIB interaction, chromatin modification (histone acetylation by TAF1), facilitation of DNA opening and initiation of transcription.</text>
</comment>
<name>A0A1Y1ZT68_9PLEO</name>
<evidence type="ECO:0000256" key="8">
    <source>
        <dbReference type="ARBA" id="ARBA00031747"/>
    </source>
</evidence>
<dbReference type="Proteomes" id="UP000193144">
    <property type="component" value="Unassembled WGS sequence"/>
</dbReference>
<keyword evidence="12" id="KW-1185">Reference proteome</keyword>
<dbReference type="GO" id="GO:0005669">
    <property type="term" value="C:transcription factor TFIID complex"/>
    <property type="evidence" value="ECO:0007669"/>
    <property type="project" value="InterPro"/>
</dbReference>
<evidence type="ECO:0000256" key="2">
    <source>
        <dbReference type="ARBA" id="ARBA00006178"/>
    </source>
</evidence>
<evidence type="ECO:0000256" key="7">
    <source>
        <dbReference type="ARBA" id="ARBA00025346"/>
    </source>
</evidence>
<evidence type="ECO:0000256" key="6">
    <source>
        <dbReference type="ARBA" id="ARBA00023242"/>
    </source>
</evidence>
<dbReference type="GO" id="GO:0006352">
    <property type="term" value="P:DNA-templated transcription initiation"/>
    <property type="evidence" value="ECO:0007669"/>
    <property type="project" value="InterPro"/>
</dbReference>
<keyword evidence="11" id="KW-0648">Protein biosynthesis</keyword>
<organism evidence="11 12">
    <name type="scientific">Clohesyomyces aquaticus</name>
    <dbReference type="NCBI Taxonomy" id="1231657"/>
    <lineage>
        <taxon>Eukaryota</taxon>
        <taxon>Fungi</taxon>
        <taxon>Dikarya</taxon>
        <taxon>Ascomycota</taxon>
        <taxon>Pezizomycotina</taxon>
        <taxon>Dothideomycetes</taxon>
        <taxon>Pleosporomycetidae</taxon>
        <taxon>Pleosporales</taxon>
        <taxon>Lindgomycetaceae</taxon>
        <taxon>Clohesyomyces</taxon>
    </lineage>
</organism>
<evidence type="ECO:0000313" key="12">
    <source>
        <dbReference type="Proteomes" id="UP000193144"/>
    </source>
</evidence>
<feature type="compositionally biased region" description="Basic and acidic residues" evidence="9">
    <location>
        <begin position="100"/>
        <end position="109"/>
    </location>
</feature>
<dbReference type="EMBL" id="MCFA01000042">
    <property type="protein sequence ID" value="ORY13431.1"/>
    <property type="molecule type" value="Genomic_DNA"/>
</dbReference>
<dbReference type="Pfam" id="PF05236">
    <property type="entry name" value="TAF4"/>
    <property type="match status" value="1"/>
</dbReference>
<comment type="caution">
    <text evidence="11">The sequence shown here is derived from an EMBL/GenBank/DDBJ whole genome shotgun (WGS) entry which is preliminary data.</text>
</comment>
<proteinExistence type="inferred from homology"/>